<name>A0AA37WBG3_9PROT</name>
<feature type="region of interest" description="Disordered" evidence="1">
    <location>
        <begin position="1"/>
        <end position="72"/>
    </location>
</feature>
<dbReference type="EMBL" id="BSNZ01000007">
    <property type="protein sequence ID" value="GLQ84309.1"/>
    <property type="molecule type" value="Genomic_DNA"/>
</dbReference>
<evidence type="ECO:0000256" key="1">
    <source>
        <dbReference type="SAM" id="MobiDB-lite"/>
    </source>
</evidence>
<reference evidence="3" key="1">
    <citation type="journal article" date="2019" name="Int. J. Syst. Evol. Microbiol.">
        <title>The Global Catalogue of Microorganisms (GCM) 10K type strain sequencing project: providing services to taxonomists for standard genome sequencing and annotation.</title>
        <authorList>
            <consortium name="The Broad Institute Genomics Platform"/>
            <consortium name="The Broad Institute Genome Sequencing Center for Infectious Disease"/>
            <person name="Wu L."/>
            <person name="Ma J."/>
        </authorList>
    </citation>
    <scope>NUCLEOTIDE SEQUENCE [LARGE SCALE GENOMIC DNA]</scope>
    <source>
        <strain evidence="3">NBRC 12467</strain>
    </source>
</reference>
<evidence type="ECO:0000313" key="3">
    <source>
        <dbReference type="Proteomes" id="UP001156708"/>
    </source>
</evidence>
<organism evidence="2 3">
    <name type="scientific">Gluconobacter sphaericus NBRC 12467</name>
    <dbReference type="NCBI Taxonomy" id="1307951"/>
    <lineage>
        <taxon>Bacteria</taxon>
        <taxon>Pseudomonadati</taxon>
        <taxon>Pseudomonadota</taxon>
        <taxon>Alphaproteobacteria</taxon>
        <taxon>Acetobacterales</taxon>
        <taxon>Acetobacteraceae</taxon>
        <taxon>Gluconobacter</taxon>
    </lineage>
</organism>
<proteinExistence type="predicted"/>
<keyword evidence="3" id="KW-1185">Reference proteome</keyword>
<accession>A0AA37WBG3</accession>
<sequence length="72" mass="7502">MDQDQKPEIGQAQRPHSQGDIDEAAQRIGDAAEGEHADVSENGFENGALAGHAGLTDHKASKLSMLRGHAAG</sequence>
<dbReference type="Proteomes" id="UP001156708">
    <property type="component" value="Unassembled WGS sequence"/>
</dbReference>
<gene>
    <name evidence="2" type="ORF">GCM10007872_12170</name>
</gene>
<comment type="caution">
    <text evidence="2">The sequence shown here is derived from an EMBL/GenBank/DDBJ whole genome shotgun (WGS) entry which is preliminary data.</text>
</comment>
<dbReference type="AlphaFoldDB" id="A0AA37WBG3"/>
<protein>
    <submittedName>
        <fullName evidence="2">Uncharacterized protein</fullName>
    </submittedName>
</protein>
<evidence type="ECO:0000313" key="2">
    <source>
        <dbReference type="EMBL" id="GLQ84309.1"/>
    </source>
</evidence>